<accession>A0A225NPQ9</accession>
<dbReference type="InterPro" id="IPR012001">
    <property type="entry name" value="Thiamin_PyroP_enz_TPP-bd_dom"/>
</dbReference>
<feature type="domain" description="Thiamine pyrophosphate enzyme central" evidence="6">
    <location>
        <begin position="204"/>
        <end position="340"/>
    </location>
</feature>
<dbReference type="RefSeq" id="WP_088649564.1">
    <property type="nucleotide sequence ID" value="NZ_AQQR01000003.1"/>
</dbReference>
<dbReference type="EMBL" id="AQQR01000003">
    <property type="protein sequence ID" value="OWU74771.1"/>
    <property type="molecule type" value="Genomic_DNA"/>
</dbReference>
<dbReference type="Pfam" id="PF02776">
    <property type="entry name" value="TPP_enzyme_N"/>
    <property type="match status" value="1"/>
</dbReference>
<feature type="domain" description="Thiamine pyrophosphate enzyme N-terminal TPP-binding" evidence="8">
    <location>
        <begin position="5"/>
        <end position="132"/>
    </location>
</feature>
<dbReference type="GO" id="GO:0005948">
    <property type="term" value="C:acetolactate synthase complex"/>
    <property type="evidence" value="ECO:0007669"/>
    <property type="project" value="TreeGrafter"/>
</dbReference>
<dbReference type="InterPro" id="IPR029061">
    <property type="entry name" value="THDP-binding"/>
</dbReference>
<dbReference type="InterPro" id="IPR029035">
    <property type="entry name" value="DHS-like_NAD/FAD-binding_dom"/>
</dbReference>
<comment type="caution">
    <text evidence="9">The sequence shown here is derived from an EMBL/GenBank/DDBJ whole genome shotgun (WGS) entry which is preliminary data.</text>
</comment>
<keyword evidence="3" id="KW-0808">Transferase</keyword>
<dbReference type="GO" id="GO:0000287">
    <property type="term" value="F:magnesium ion binding"/>
    <property type="evidence" value="ECO:0007669"/>
    <property type="project" value="InterPro"/>
</dbReference>
<protein>
    <submittedName>
        <fullName evidence="9">Acetolactate synthase</fullName>
    </submittedName>
</protein>
<dbReference type="Gene3D" id="3.40.50.1220">
    <property type="entry name" value="TPP-binding domain"/>
    <property type="match status" value="1"/>
</dbReference>
<feature type="domain" description="Thiamine pyrophosphate enzyme TPP-binding" evidence="7">
    <location>
        <begin position="414"/>
        <end position="562"/>
    </location>
</feature>
<dbReference type="Proteomes" id="UP000215377">
    <property type="component" value="Unassembled WGS sequence"/>
</dbReference>
<dbReference type="PANTHER" id="PTHR18968">
    <property type="entry name" value="THIAMINE PYROPHOSPHATE ENZYMES"/>
    <property type="match status" value="1"/>
</dbReference>
<proteinExistence type="inferred from homology"/>
<dbReference type="NCBIfam" id="NF006203">
    <property type="entry name" value="PRK08327.1"/>
    <property type="match status" value="1"/>
</dbReference>
<dbReference type="InterPro" id="IPR011766">
    <property type="entry name" value="TPP_enzyme_TPP-bd"/>
</dbReference>
<sequence>MDRINAGAALLARLGQLGVKYVFANSGTDFPPLIEAFANPGDVSLPRPVLVPHETACLAMAHGYTLATGQPQAVMVHTNVGLANAVIGALNARADNIPMLIFSGRTPVTEAGHFGSRTVPIGWGQEMADQAALVREACKWDYELRFPGQVHDMVDRAHAIACSVPRGPVYMSLPREVLCAETDLPSDRRPQMRPAIPAARSADIDAAARRIAGARFPVIFAQRGAGSDAAFARLSETVERWAIPVCQYWALQLAIPTDHPMAAGPDPAPLLAQADVILVIDALAPWSPSEISEGGALVLPSPDTVVIQLGQDPLFAQTPVRNFRVDLALPGDTGETVMALCDALDRRDPGDRIAERVRVATANAAGWEARDAEVAADTKAGTLTKRWLSARIARLSRTRPVTVFGELGARLPSMRLSDPQSWFESPHSGGLGFGVPAALGYHMANPERLCVAMTGDGSWIFANPLACLQVARSMGLSILVVVVNNGEWHAVRAAVEGLYPDGAAARSNTMPLTDLSPSTDHAAVATACGALGLRAGTVAEFEALLPEAVAHVTEGRGTVVIDAQVVRV</sequence>
<dbReference type="SUPFAM" id="SSF52467">
    <property type="entry name" value="DHS-like NAD/FAD-binding domain"/>
    <property type="match status" value="1"/>
</dbReference>
<dbReference type="GO" id="GO:0030976">
    <property type="term" value="F:thiamine pyrophosphate binding"/>
    <property type="evidence" value="ECO:0007669"/>
    <property type="project" value="InterPro"/>
</dbReference>
<evidence type="ECO:0000256" key="5">
    <source>
        <dbReference type="RuleBase" id="RU362132"/>
    </source>
</evidence>
<dbReference type="AlphaFoldDB" id="A0A225NPQ9"/>
<evidence type="ECO:0000256" key="3">
    <source>
        <dbReference type="ARBA" id="ARBA00022679"/>
    </source>
</evidence>
<dbReference type="PANTHER" id="PTHR18968:SF13">
    <property type="entry name" value="ACETOLACTATE SYNTHASE CATALYTIC SUBUNIT, MITOCHONDRIAL"/>
    <property type="match status" value="1"/>
</dbReference>
<evidence type="ECO:0000259" key="8">
    <source>
        <dbReference type="Pfam" id="PF02776"/>
    </source>
</evidence>
<dbReference type="InterPro" id="IPR045229">
    <property type="entry name" value="TPP_enz"/>
</dbReference>
<evidence type="ECO:0000313" key="10">
    <source>
        <dbReference type="Proteomes" id="UP000215377"/>
    </source>
</evidence>
<keyword evidence="10" id="KW-1185">Reference proteome</keyword>
<comment type="cofactor">
    <cofactor evidence="1">
        <name>thiamine diphosphate</name>
        <dbReference type="ChEBI" id="CHEBI:58937"/>
    </cofactor>
</comment>
<name>A0A225NPQ9_9RHOB</name>
<reference evidence="9 10" key="1">
    <citation type="submission" date="2013-04" db="EMBL/GenBank/DDBJ databases">
        <title>Oceanicola sp. 22II1-22F33 Genome Sequencing.</title>
        <authorList>
            <person name="Lai Q."/>
            <person name="Li G."/>
            <person name="Shao Z."/>
        </authorList>
    </citation>
    <scope>NUCLEOTIDE SEQUENCE [LARGE SCALE GENOMIC DNA]</scope>
    <source>
        <strain evidence="9 10">22II1-22F33</strain>
    </source>
</reference>
<dbReference type="CDD" id="cd07035">
    <property type="entry name" value="TPP_PYR_POX_like"/>
    <property type="match status" value="1"/>
</dbReference>
<dbReference type="Pfam" id="PF00205">
    <property type="entry name" value="TPP_enzyme_M"/>
    <property type="match status" value="1"/>
</dbReference>
<dbReference type="GO" id="GO:0003984">
    <property type="term" value="F:acetolactate synthase activity"/>
    <property type="evidence" value="ECO:0007669"/>
    <property type="project" value="TreeGrafter"/>
</dbReference>
<dbReference type="SUPFAM" id="SSF52518">
    <property type="entry name" value="Thiamin diphosphate-binding fold (THDP-binding)"/>
    <property type="match status" value="2"/>
</dbReference>
<gene>
    <name evidence="9" type="ORF">ATO3_09210</name>
</gene>
<dbReference type="InterPro" id="IPR012000">
    <property type="entry name" value="Thiamin_PyroP_enz_cen_dom"/>
</dbReference>
<dbReference type="GO" id="GO:0050660">
    <property type="term" value="F:flavin adenine dinucleotide binding"/>
    <property type="evidence" value="ECO:0007669"/>
    <property type="project" value="TreeGrafter"/>
</dbReference>
<keyword evidence="4 5" id="KW-0786">Thiamine pyrophosphate</keyword>
<dbReference type="Gene3D" id="3.40.50.970">
    <property type="match status" value="2"/>
</dbReference>
<evidence type="ECO:0000256" key="1">
    <source>
        <dbReference type="ARBA" id="ARBA00001964"/>
    </source>
</evidence>
<dbReference type="Pfam" id="PF02775">
    <property type="entry name" value="TPP_enzyme_C"/>
    <property type="match status" value="1"/>
</dbReference>
<evidence type="ECO:0000259" key="7">
    <source>
        <dbReference type="Pfam" id="PF02775"/>
    </source>
</evidence>
<evidence type="ECO:0000259" key="6">
    <source>
        <dbReference type="Pfam" id="PF00205"/>
    </source>
</evidence>
<dbReference type="InterPro" id="IPR000399">
    <property type="entry name" value="TPP-bd_CS"/>
</dbReference>
<dbReference type="PROSITE" id="PS00187">
    <property type="entry name" value="TPP_ENZYMES"/>
    <property type="match status" value="1"/>
</dbReference>
<evidence type="ECO:0000256" key="2">
    <source>
        <dbReference type="ARBA" id="ARBA00007812"/>
    </source>
</evidence>
<evidence type="ECO:0000313" key="9">
    <source>
        <dbReference type="EMBL" id="OWU74771.1"/>
    </source>
</evidence>
<comment type="similarity">
    <text evidence="2 5">Belongs to the TPP enzyme family.</text>
</comment>
<dbReference type="GO" id="GO:0009099">
    <property type="term" value="P:L-valine biosynthetic process"/>
    <property type="evidence" value="ECO:0007669"/>
    <property type="project" value="TreeGrafter"/>
</dbReference>
<evidence type="ECO:0000256" key="4">
    <source>
        <dbReference type="ARBA" id="ARBA00023052"/>
    </source>
</evidence>
<dbReference type="OrthoDB" id="7534569at2"/>
<dbReference type="GO" id="GO:0009097">
    <property type="term" value="P:isoleucine biosynthetic process"/>
    <property type="evidence" value="ECO:0007669"/>
    <property type="project" value="TreeGrafter"/>
</dbReference>
<organism evidence="9 10">
    <name type="scientific">Marinibacterium profundimaris</name>
    <dbReference type="NCBI Taxonomy" id="1679460"/>
    <lineage>
        <taxon>Bacteria</taxon>
        <taxon>Pseudomonadati</taxon>
        <taxon>Pseudomonadota</taxon>
        <taxon>Alphaproteobacteria</taxon>
        <taxon>Rhodobacterales</taxon>
        <taxon>Paracoccaceae</taxon>
        <taxon>Marinibacterium</taxon>
    </lineage>
</organism>